<comment type="caution">
    <text evidence="1">The sequence shown here is derived from an EMBL/GenBank/DDBJ whole genome shotgun (WGS) entry which is preliminary data.</text>
</comment>
<dbReference type="EMBL" id="JBFXLU010000205">
    <property type="protein sequence ID" value="KAL2835435.1"/>
    <property type="molecule type" value="Genomic_DNA"/>
</dbReference>
<dbReference type="Proteomes" id="UP001610446">
    <property type="component" value="Unassembled WGS sequence"/>
</dbReference>
<organism evidence="1 2">
    <name type="scientific">Aspergillus pseudoustus</name>
    <dbReference type="NCBI Taxonomy" id="1810923"/>
    <lineage>
        <taxon>Eukaryota</taxon>
        <taxon>Fungi</taxon>
        <taxon>Dikarya</taxon>
        <taxon>Ascomycota</taxon>
        <taxon>Pezizomycotina</taxon>
        <taxon>Eurotiomycetes</taxon>
        <taxon>Eurotiomycetidae</taxon>
        <taxon>Eurotiales</taxon>
        <taxon>Aspergillaceae</taxon>
        <taxon>Aspergillus</taxon>
        <taxon>Aspergillus subgen. Nidulantes</taxon>
    </lineage>
</organism>
<evidence type="ECO:0000313" key="1">
    <source>
        <dbReference type="EMBL" id="KAL2835435.1"/>
    </source>
</evidence>
<evidence type="ECO:0000313" key="2">
    <source>
        <dbReference type="Proteomes" id="UP001610446"/>
    </source>
</evidence>
<protein>
    <submittedName>
        <fullName evidence="1">Uncharacterized protein</fullName>
    </submittedName>
</protein>
<sequence length="151" mass="17114">MPSSVEIKDVGKPRSMPAELPDRQFVFRLLYQAPTETKVLTMIFAFMYAERQTQASSIYSSSPSQLLHWRPSPRPVVASSYIWRFTLAAQQSRSHPPRSRLLFRQGQGRAVPSYLVMVNKFRLRGRCDLDGARCPANAASYLACWGGRLSC</sequence>
<keyword evidence="2" id="KW-1185">Reference proteome</keyword>
<proteinExistence type="predicted"/>
<reference evidence="1 2" key="1">
    <citation type="submission" date="2024-07" db="EMBL/GenBank/DDBJ databases">
        <title>Section-level genome sequencing and comparative genomics of Aspergillus sections Usti and Cavernicolus.</title>
        <authorList>
            <consortium name="Lawrence Berkeley National Laboratory"/>
            <person name="Nybo J.L."/>
            <person name="Vesth T.C."/>
            <person name="Theobald S."/>
            <person name="Frisvad J.C."/>
            <person name="Larsen T.O."/>
            <person name="Kjaerboelling I."/>
            <person name="Rothschild-Mancinelli K."/>
            <person name="Lyhne E.K."/>
            <person name="Kogle M.E."/>
            <person name="Barry K."/>
            <person name="Clum A."/>
            <person name="Na H."/>
            <person name="Ledsgaard L."/>
            <person name="Lin J."/>
            <person name="Lipzen A."/>
            <person name="Kuo A."/>
            <person name="Riley R."/>
            <person name="Mondo S."/>
            <person name="Labutti K."/>
            <person name="Haridas S."/>
            <person name="Pangalinan J."/>
            <person name="Salamov A.A."/>
            <person name="Simmons B.A."/>
            <person name="Magnuson J.K."/>
            <person name="Chen J."/>
            <person name="Drula E."/>
            <person name="Henrissat B."/>
            <person name="Wiebenga A."/>
            <person name="Lubbers R.J."/>
            <person name="Gomes A.C."/>
            <person name="Makela M.R."/>
            <person name="Stajich J."/>
            <person name="Grigoriev I.V."/>
            <person name="Mortensen U.H."/>
            <person name="De Vries R.P."/>
            <person name="Baker S.E."/>
            <person name="Andersen M.R."/>
        </authorList>
    </citation>
    <scope>NUCLEOTIDE SEQUENCE [LARGE SCALE GENOMIC DNA]</scope>
    <source>
        <strain evidence="1 2">CBS 123904</strain>
    </source>
</reference>
<gene>
    <name evidence="1" type="ORF">BJY01DRAFT_76975</name>
</gene>
<name>A0ABR4J5W3_9EURO</name>
<accession>A0ABR4J5W3</accession>